<sequence>MVAISVIVPVYNVEDLLSKCVDSILIQSFKDFELLLINDGSKDKSGDICEEYAKKDSRISVYHKKNGGLSSARNYGIEHAHGNFITFIDSDDFIDKSMLKILYDNMIENDADLSITGVRDIYDGKISIDVGREKKLLNSEETLELMLMGKKINVYAVSKLYKRSIFENIKYPVGKAYEDSYIIVDILRKCSTIFVDTIPQYNYYHRADSITTLSYSTRDLDYIEAWTLNYDKIKEFFPNLEYLGLRRVCFSYFFVLDKILLANKERETTNTKDIVNFLRENSTFILNNPYFSRNRKIALRLLKINLKLYKPFPYIMNRFVQKSN</sequence>
<reference evidence="4 5" key="1">
    <citation type="submission" date="2023-03" db="EMBL/GenBank/DDBJ databases">
        <authorList>
            <person name="Shen W."/>
            <person name="Cai J."/>
        </authorList>
    </citation>
    <scope>NUCLEOTIDE SEQUENCE [LARGE SCALE GENOMIC DNA]</scope>
    <source>
        <strain evidence="4 5">Y59</strain>
    </source>
</reference>
<evidence type="ECO:0000256" key="2">
    <source>
        <dbReference type="ARBA" id="ARBA00022679"/>
    </source>
</evidence>
<feature type="domain" description="Glycosyltransferase 2-like" evidence="3">
    <location>
        <begin position="5"/>
        <end position="169"/>
    </location>
</feature>
<evidence type="ECO:0000259" key="3">
    <source>
        <dbReference type="Pfam" id="PF00535"/>
    </source>
</evidence>
<dbReference type="InterPro" id="IPR001173">
    <property type="entry name" value="Glyco_trans_2-like"/>
</dbReference>
<evidence type="ECO:0000313" key="4">
    <source>
        <dbReference type="EMBL" id="MDT2769695.1"/>
    </source>
</evidence>
<dbReference type="EMBL" id="JARQAZ010000002">
    <property type="protein sequence ID" value="MDT2769695.1"/>
    <property type="molecule type" value="Genomic_DNA"/>
</dbReference>
<comment type="caution">
    <text evidence="4">The sequence shown here is derived from an EMBL/GenBank/DDBJ whole genome shotgun (WGS) entry which is preliminary data.</text>
</comment>
<evidence type="ECO:0000313" key="5">
    <source>
        <dbReference type="Proteomes" id="UP001269061"/>
    </source>
</evidence>
<dbReference type="RefSeq" id="WP_311815296.1">
    <property type="nucleotide sequence ID" value="NZ_JARQAZ010000002.1"/>
</dbReference>
<accession>A0ABU3FFA1</accession>
<protein>
    <submittedName>
        <fullName evidence="4">Glycosyltransferase family 2 protein</fullName>
    </submittedName>
</protein>
<dbReference type="PANTHER" id="PTHR22916">
    <property type="entry name" value="GLYCOSYLTRANSFERASE"/>
    <property type="match status" value="1"/>
</dbReference>
<name>A0ABU3FFA1_9ENTE</name>
<dbReference type="InterPro" id="IPR029044">
    <property type="entry name" value="Nucleotide-diphossugar_trans"/>
</dbReference>
<dbReference type="CDD" id="cd00761">
    <property type="entry name" value="Glyco_tranf_GTA_type"/>
    <property type="match status" value="1"/>
</dbReference>
<dbReference type="Pfam" id="PF00535">
    <property type="entry name" value="Glycos_transf_2"/>
    <property type="match status" value="1"/>
</dbReference>
<evidence type="ECO:0000256" key="1">
    <source>
        <dbReference type="ARBA" id="ARBA00022676"/>
    </source>
</evidence>
<dbReference type="Proteomes" id="UP001269061">
    <property type="component" value="Unassembled WGS sequence"/>
</dbReference>
<dbReference type="PANTHER" id="PTHR22916:SF51">
    <property type="entry name" value="GLYCOSYLTRANSFERASE EPSH-RELATED"/>
    <property type="match status" value="1"/>
</dbReference>
<dbReference type="SUPFAM" id="SSF53448">
    <property type="entry name" value="Nucleotide-diphospho-sugar transferases"/>
    <property type="match status" value="1"/>
</dbReference>
<organism evidence="4 5">
    <name type="scientific">Enterococcus pseudoavium</name>
    <dbReference type="NCBI Taxonomy" id="44007"/>
    <lineage>
        <taxon>Bacteria</taxon>
        <taxon>Bacillati</taxon>
        <taxon>Bacillota</taxon>
        <taxon>Bacilli</taxon>
        <taxon>Lactobacillales</taxon>
        <taxon>Enterococcaceae</taxon>
        <taxon>Enterococcus</taxon>
    </lineage>
</organism>
<keyword evidence="2" id="KW-0808">Transferase</keyword>
<gene>
    <name evidence="4" type="ORF">P7H46_02445</name>
</gene>
<keyword evidence="1" id="KW-0328">Glycosyltransferase</keyword>
<keyword evidence="5" id="KW-1185">Reference proteome</keyword>
<dbReference type="Gene3D" id="3.90.550.10">
    <property type="entry name" value="Spore Coat Polysaccharide Biosynthesis Protein SpsA, Chain A"/>
    <property type="match status" value="1"/>
</dbReference>
<proteinExistence type="predicted"/>